<evidence type="ECO:0000313" key="1">
    <source>
        <dbReference type="EMBL" id="GAB1314531.1"/>
    </source>
</evidence>
<organism evidence="1 2">
    <name type="scientific">Madurella fahalii</name>
    <dbReference type="NCBI Taxonomy" id="1157608"/>
    <lineage>
        <taxon>Eukaryota</taxon>
        <taxon>Fungi</taxon>
        <taxon>Dikarya</taxon>
        <taxon>Ascomycota</taxon>
        <taxon>Pezizomycotina</taxon>
        <taxon>Sordariomycetes</taxon>
        <taxon>Sordariomycetidae</taxon>
        <taxon>Sordariales</taxon>
        <taxon>Sordariales incertae sedis</taxon>
        <taxon>Madurella</taxon>
    </lineage>
</organism>
<proteinExistence type="predicted"/>
<sequence>MASPVSFGDAVAMAKIARNIAHAFTKGRKSAPAEFREVENQLYSLSAALSAFKDVCGSDMAAVTTDTATLPARFQREDQDGVQTVTGILDSCRETLKHLEKIVEDYGVVTAPNDPGMSRLKRWNTELLRNYKKIAWTTEAGDLVTLRSQLMVHTNSLDLILGIIMNSRTSRIEDILKENYRMVTAIHDWWVNNLRDATNVTSEPNRRDQSLVGRQFSSGPVSFEVHLSSNGGSQLLCPRACLHDDWKRIKDVQLFVCICNQAENADLGLRHARVEKIALSSLSFPFRQAGDPPSWTLFKAVDKSTDQMVSVTITNVAAWDIVEFEGSFIRPVAEAKANAMLQKGISNQLAHLSLDEGRLRTLNLHSDLQGLHKLVNSVTFRSGDITKTIVHLSQATVPKVDESDAAVVIEGVNCLAFNQDLLVNRLERADVAFQLTSPEPAKKFHQKLKDMRRELLIASLQYPRPDETVVLHLQATEVQCDVAMISDAELLITRSRQDKYRLIVTSRKRCTVVTLVLPDTFFTSPPNHAPRFSSPTWVVHLGDGGKREVTHYPDGFRFLSFHNSNAERMFELGRTAVLQGTPVQALPTA</sequence>
<protein>
    <recommendedName>
        <fullName evidence="3">Fungal N-terminal domain-containing protein</fullName>
    </recommendedName>
</protein>
<dbReference type="GeneID" id="98175484"/>
<name>A0ABQ0G9Y0_9PEZI</name>
<reference evidence="1 2" key="1">
    <citation type="submission" date="2024-09" db="EMBL/GenBank/DDBJ databases">
        <title>Itraconazole resistance in Madurella fahalii resulting from another homologue of gene encoding cytochrome P450 14-alpha sterol demethylase (CYP51).</title>
        <authorList>
            <person name="Yoshioka I."/>
            <person name="Fahal A.H."/>
            <person name="Kaneko S."/>
            <person name="Yaguchi T."/>
        </authorList>
    </citation>
    <scope>NUCLEOTIDE SEQUENCE [LARGE SCALE GENOMIC DNA]</scope>
    <source>
        <strain evidence="1 2">IFM 68171</strain>
    </source>
</reference>
<keyword evidence="2" id="KW-1185">Reference proteome</keyword>
<comment type="caution">
    <text evidence="1">The sequence shown here is derived from an EMBL/GenBank/DDBJ whole genome shotgun (WGS) entry which is preliminary data.</text>
</comment>
<accession>A0ABQ0G9Y0</accession>
<dbReference type="PANTHER" id="PTHR38886">
    <property type="entry name" value="SESA DOMAIN-CONTAINING PROTEIN"/>
    <property type="match status" value="1"/>
</dbReference>
<dbReference type="EMBL" id="BAAFSV010000002">
    <property type="protein sequence ID" value="GAB1314531.1"/>
    <property type="molecule type" value="Genomic_DNA"/>
</dbReference>
<evidence type="ECO:0000313" key="2">
    <source>
        <dbReference type="Proteomes" id="UP001628179"/>
    </source>
</evidence>
<dbReference type="Proteomes" id="UP001628179">
    <property type="component" value="Unassembled WGS sequence"/>
</dbReference>
<dbReference type="PANTHER" id="PTHR38886:SF1">
    <property type="entry name" value="NACHT-NTPASE AND P-LOOP NTPASES N-TERMINAL DOMAIN-CONTAINING PROTEIN"/>
    <property type="match status" value="1"/>
</dbReference>
<gene>
    <name evidence="1" type="ORF">MFIFM68171_04741</name>
</gene>
<dbReference type="RefSeq" id="XP_070916262.1">
    <property type="nucleotide sequence ID" value="XM_071060161.1"/>
</dbReference>
<evidence type="ECO:0008006" key="3">
    <source>
        <dbReference type="Google" id="ProtNLM"/>
    </source>
</evidence>